<comment type="caution">
    <text evidence="1">The sequence shown here is derived from an EMBL/GenBank/DDBJ whole genome shotgun (WGS) entry which is preliminary data.</text>
</comment>
<protein>
    <submittedName>
        <fullName evidence="1">Uncharacterized protein</fullName>
    </submittedName>
</protein>
<sequence>MGYDRTPAMRKHPAEHRRNPSKARGAVGAKVCLLDPLRLMVGYLMLDAGGTVDRHAACSLKGEEGCIWVTGGHFWMDGCIMDRSESEKVTACAKDGRPLFAAAISSCQGLTDGSERPQALALGQLLAGWLIADGSKGLALVGHVASGESLVVVGSHQESSAQEVYQRMDVRRISQWSPKKRSPTSLQPYAYLG</sequence>
<dbReference type="EMBL" id="JANRMS010005216">
    <property type="protein sequence ID" value="KAJ3503207.1"/>
    <property type="molecule type" value="Genomic_DNA"/>
</dbReference>
<evidence type="ECO:0000313" key="2">
    <source>
        <dbReference type="Proteomes" id="UP001148629"/>
    </source>
</evidence>
<reference evidence="1" key="1">
    <citation type="submission" date="2022-08" db="EMBL/GenBank/DDBJ databases">
        <title>Genome Sequence of Fusarium decemcellulare.</title>
        <authorList>
            <person name="Buettner E."/>
        </authorList>
    </citation>
    <scope>NUCLEOTIDE SEQUENCE</scope>
    <source>
        <strain evidence="1">Babe19</strain>
    </source>
</reference>
<evidence type="ECO:0000313" key="1">
    <source>
        <dbReference type="EMBL" id="KAJ3503207.1"/>
    </source>
</evidence>
<organism evidence="1 2">
    <name type="scientific">Fusarium decemcellulare</name>
    <dbReference type="NCBI Taxonomy" id="57161"/>
    <lineage>
        <taxon>Eukaryota</taxon>
        <taxon>Fungi</taxon>
        <taxon>Dikarya</taxon>
        <taxon>Ascomycota</taxon>
        <taxon>Pezizomycotina</taxon>
        <taxon>Sordariomycetes</taxon>
        <taxon>Hypocreomycetidae</taxon>
        <taxon>Hypocreales</taxon>
        <taxon>Nectriaceae</taxon>
        <taxon>Fusarium</taxon>
        <taxon>Fusarium decemcellulare species complex</taxon>
    </lineage>
</organism>
<name>A0ACC1R9V3_9HYPO</name>
<accession>A0ACC1R9V3</accession>
<proteinExistence type="predicted"/>
<dbReference type="Proteomes" id="UP001148629">
    <property type="component" value="Unassembled WGS sequence"/>
</dbReference>
<gene>
    <name evidence="1" type="ORF">NM208_g16562</name>
</gene>
<keyword evidence="2" id="KW-1185">Reference proteome</keyword>